<dbReference type="EMBL" id="KN831776">
    <property type="protein sequence ID" value="KIM43123.1"/>
    <property type="molecule type" value="Genomic_DNA"/>
</dbReference>
<evidence type="ECO:0000256" key="4">
    <source>
        <dbReference type="ARBA" id="ARBA00022490"/>
    </source>
</evidence>
<evidence type="ECO:0000259" key="6">
    <source>
        <dbReference type="PROSITE" id="PS51203"/>
    </source>
</evidence>
<proteinExistence type="predicted"/>
<keyword evidence="8" id="KW-1185">Reference proteome</keyword>
<reference evidence="8" key="2">
    <citation type="submission" date="2015-01" db="EMBL/GenBank/DDBJ databases">
        <title>Evolutionary Origins and Diversification of the Mycorrhizal Mutualists.</title>
        <authorList>
            <consortium name="DOE Joint Genome Institute"/>
            <consortium name="Mycorrhizal Genomics Consortium"/>
            <person name="Kohler A."/>
            <person name="Kuo A."/>
            <person name="Nagy L.G."/>
            <person name="Floudas D."/>
            <person name="Copeland A."/>
            <person name="Barry K.W."/>
            <person name="Cichocki N."/>
            <person name="Veneault-Fourrey C."/>
            <person name="LaButti K."/>
            <person name="Lindquist E.A."/>
            <person name="Lipzen A."/>
            <person name="Lundell T."/>
            <person name="Morin E."/>
            <person name="Murat C."/>
            <person name="Riley R."/>
            <person name="Ohm R."/>
            <person name="Sun H."/>
            <person name="Tunlid A."/>
            <person name="Henrissat B."/>
            <person name="Grigoriev I.V."/>
            <person name="Hibbett D.S."/>
            <person name="Martin F."/>
        </authorList>
    </citation>
    <scope>NUCLEOTIDE SEQUENCE [LARGE SCALE GENOMIC DNA]</scope>
    <source>
        <strain evidence="8">h7</strain>
    </source>
</reference>
<dbReference type="InterPro" id="IPR007052">
    <property type="entry name" value="CS_dom"/>
</dbReference>
<dbReference type="InterPro" id="IPR008978">
    <property type="entry name" value="HSP20-like_chaperone"/>
</dbReference>
<dbReference type="Pfam" id="PF04969">
    <property type="entry name" value="CS"/>
    <property type="match status" value="1"/>
</dbReference>
<dbReference type="PROSITE" id="PS51203">
    <property type="entry name" value="CS"/>
    <property type="match status" value="1"/>
</dbReference>
<evidence type="ECO:0000256" key="2">
    <source>
        <dbReference type="ARBA" id="ARBA00004496"/>
    </source>
</evidence>
<dbReference type="Gene3D" id="2.60.40.790">
    <property type="match status" value="1"/>
</dbReference>
<dbReference type="OrthoDB" id="428655at2759"/>
<evidence type="ECO:0000256" key="3">
    <source>
        <dbReference type="ARBA" id="ARBA00018915"/>
    </source>
</evidence>
<dbReference type="GO" id="GO:0005634">
    <property type="term" value="C:nucleus"/>
    <property type="evidence" value="ECO:0007669"/>
    <property type="project" value="UniProtKB-SubCell"/>
</dbReference>
<evidence type="ECO:0000313" key="7">
    <source>
        <dbReference type="EMBL" id="KIM43123.1"/>
    </source>
</evidence>
<dbReference type="GO" id="GO:0005737">
    <property type="term" value="C:cytoplasm"/>
    <property type="evidence" value="ECO:0007669"/>
    <property type="project" value="UniProtKB-SubCell"/>
</dbReference>
<evidence type="ECO:0000256" key="1">
    <source>
        <dbReference type="ARBA" id="ARBA00004123"/>
    </source>
</evidence>
<dbReference type="CDD" id="cd06467">
    <property type="entry name" value="p23_NUDC_like"/>
    <property type="match status" value="1"/>
</dbReference>
<dbReference type="STRING" id="686832.A0A0C2XZW7"/>
<comment type="subcellular location">
    <subcellularLocation>
        <location evidence="2">Cytoplasm</location>
    </subcellularLocation>
    <subcellularLocation>
        <location evidence="1">Nucleus</location>
    </subcellularLocation>
</comment>
<dbReference type="HOGENOM" id="CLU_021382_0_0_1"/>
<gene>
    <name evidence="7" type="ORF">M413DRAFT_443933</name>
</gene>
<dbReference type="InterPro" id="IPR037895">
    <property type="entry name" value="NUDCD1"/>
</dbReference>
<reference evidence="7 8" key="1">
    <citation type="submission" date="2014-04" db="EMBL/GenBank/DDBJ databases">
        <authorList>
            <consortium name="DOE Joint Genome Institute"/>
            <person name="Kuo A."/>
            <person name="Gay G."/>
            <person name="Dore J."/>
            <person name="Kohler A."/>
            <person name="Nagy L.G."/>
            <person name="Floudas D."/>
            <person name="Copeland A."/>
            <person name="Barry K.W."/>
            <person name="Cichocki N."/>
            <person name="Veneault-Fourrey C."/>
            <person name="LaButti K."/>
            <person name="Lindquist E.A."/>
            <person name="Lipzen A."/>
            <person name="Lundell T."/>
            <person name="Morin E."/>
            <person name="Murat C."/>
            <person name="Sun H."/>
            <person name="Tunlid A."/>
            <person name="Henrissat B."/>
            <person name="Grigoriev I.V."/>
            <person name="Hibbett D.S."/>
            <person name="Martin F."/>
            <person name="Nordberg H.P."/>
            <person name="Cantor M.N."/>
            <person name="Hua S.X."/>
        </authorList>
    </citation>
    <scope>NUCLEOTIDE SEQUENCE [LARGE SCALE GENOMIC DNA]</scope>
    <source>
        <strain evidence="8">h7</strain>
    </source>
</reference>
<organism evidence="7 8">
    <name type="scientific">Hebeloma cylindrosporum</name>
    <dbReference type="NCBI Taxonomy" id="76867"/>
    <lineage>
        <taxon>Eukaryota</taxon>
        <taxon>Fungi</taxon>
        <taxon>Dikarya</taxon>
        <taxon>Basidiomycota</taxon>
        <taxon>Agaricomycotina</taxon>
        <taxon>Agaricomycetes</taxon>
        <taxon>Agaricomycetidae</taxon>
        <taxon>Agaricales</taxon>
        <taxon>Agaricineae</taxon>
        <taxon>Hymenogastraceae</taxon>
        <taxon>Hebeloma</taxon>
    </lineage>
</organism>
<feature type="domain" description="CS" evidence="6">
    <location>
        <begin position="296"/>
        <end position="403"/>
    </location>
</feature>
<evidence type="ECO:0000256" key="5">
    <source>
        <dbReference type="ARBA" id="ARBA00023242"/>
    </source>
</evidence>
<dbReference type="AlphaFoldDB" id="A0A0C2XZW7"/>
<protein>
    <recommendedName>
        <fullName evidence="3">NudC domain-containing protein 1</fullName>
    </recommendedName>
</protein>
<dbReference type="SUPFAM" id="SSF49764">
    <property type="entry name" value="HSP20-like chaperones"/>
    <property type="match status" value="1"/>
</dbReference>
<sequence>MNSFLADRSLLNPKFEGYKLEPIPQERAVSRFALSRKPTQATTSSKVPLSFQEMRSRISHNHLTVDGESGQAIYVDEEYNVCLIGVPMTGDVPEPSFRVLYQMATPMDTSEAIAVQREYPSSGFLSEAAIVVTDGNGLLYVLPIKNGGKSEPIGTFTLRTGGAIDAPFRLHHIHRASPTTAILLLSSRFYSPNERKTSTGGNGLSSAEFDIWATKIDLLSLRSGSELRDLDVLWHRRGQDVPIYTNFIQEVNSFLIVGGSTYPDPSVSLTKLYEPTPDEMAPIPRANENLDISAVPKPPPYSWTQTSDSITVAFPLPASTPKSKMRVLFTTQTLTLHVDAYPLESAADSPLASIPHFSGKALWDSVNTTSCFWTWDREAEHSYGLLTLHMEKKNEGTRWMQVFASPAITTSAMAEDTGDVEVPETLDPSELWHIRESLEKYTAALRSGEDASGLGLGRGMPSLAEGEVDEEADASVGRKVWATWVDIEGGTAAWSQKQHGAGATPAWEEDESVTLLSTPIPGGLGSASELILKQDIDGTVFSLDPSNASSVWRHISTYPALGFVLASKQDARFTYHLPGKAVLAFEGGSIRDRGSNVYIYRPPTKAKDIWAKQAVLQVDDGSGGALLGVGCVKVRGGNAGEVVVVCLTEGELVLITGI</sequence>
<accession>A0A0C2XZW7</accession>
<dbReference type="Proteomes" id="UP000053424">
    <property type="component" value="Unassembled WGS sequence"/>
</dbReference>
<name>A0A0C2XZW7_HEBCY</name>
<evidence type="ECO:0000313" key="8">
    <source>
        <dbReference type="Proteomes" id="UP000053424"/>
    </source>
</evidence>
<keyword evidence="5" id="KW-0539">Nucleus</keyword>
<keyword evidence="4" id="KW-0963">Cytoplasm</keyword>
<dbReference type="PANTHER" id="PTHR21664:SF1">
    <property type="entry name" value="NUDC DOMAIN-CONTAINING PROTEIN 1"/>
    <property type="match status" value="1"/>
</dbReference>
<dbReference type="PANTHER" id="PTHR21664">
    <property type="entry name" value="CHRONIC MYELOGENOUS LEUKEMIA TUMOR ANTIGEN 66"/>
    <property type="match status" value="1"/>
</dbReference>